<comment type="caution">
    <text evidence="1">The sequence shown here is derived from an EMBL/GenBank/DDBJ whole genome shotgun (WGS) entry which is preliminary data.</text>
</comment>
<feature type="non-terminal residue" evidence="1">
    <location>
        <position position="148"/>
    </location>
</feature>
<evidence type="ECO:0000313" key="1">
    <source>
        <dbReference type="EMBL" id="MED6141870.1"/>
    </source>
</evidence>
<name>A0ABU6SZN3_9FABA</name>
<gene>
    <name evidence="1" type="ORF">PIB30_107749</name>
</gene>
<reference evidence="1 2" key="1">
    <citation type="journal article" date="2023" name="Plants (Basel)">
        <title>Bridging the Gap: Combining Genomics and Transcriptomics Approaches to Understand Stylosanthes scabra, an Orphan Legume from the Brazilian Caatinga.</title>
        <authorList>
            <person name="Ferreira-Neto J.R.C."/>
            <person name="da Silva M.D."/>
            <person name="Binneck E."/>
            <person name="de Melo N.F."/>
            <person name="da Silva R.H."/>
            <person name="de Melo A.L.T.M."/>
            <person name="Pandolfi V."/>
            <person name="Bustamante F.O."/>
            <person name="Brasileiro-Vidal A.C."/>
            <person name="Benko-Iseppon A.M."/>
        </authorList>
    </citation>
    <scope>NUCLEOTIDE SEQUENCE [LARGE SCALE GENOMIC DNA]</scope>
    <source>
        <tissue evidence="1">Leaves</tissue>
    </source>
</reference>
<protein>
    <submittedName>
        <fullName evidence="1">Uncharacterized protein</fullName>
    </submittedName>
</protein>
<dbReference type="EMBL" id="JASCZI010065137">
    <property type="protein sequence ID" value="MED6141870.1"/>
    <property type="molecule type" value="Genomic_DNA"/>
</dbReference>
<keyword evidence="2" id="KW-1185">Reference proteome</keyword>
<evidence type="ECO:0000313" key="2">
    <source>
        <dbReference type="Proteomes" id="UP001341840"/>
    </source>
</evidence>
<proteinExistence type="predicted"/>
<dbReference type="Proteomes" id="UP001341840">
    <property type="component" value="Unassembled WGS sequence"/>
</dbReference>
<accession>A0ABU6SZN3</accession>
<sequence length="148" mass="16808">MAPSLSRPTHMRGSSRICVESYHTTHKPLLIHLASTKSHSRYNMSVTWSPHPCPLSITSSLMLQHETHVTPTPQRHHNVTSCSLSSSLYTTPPTHHPRICVQPYAYAWLHPDHFTNIPTHMRYFQRICVANSPSTPFNPLPSITPTHM</sequence>
<organism evidence="1 2">
    <name type="scientific">Stylosanthes scabra</name>
    <dbReference type="NCBI Taxonomy" id="79078"/>
    <lineage>
        <taxon>Eukaryota</taxon>
        <taxon>Viridiplantae</taxon>
        <taxon>Streptophyta</taxon>
        <taxon>Embryophyta</taxon>
        <taxon>Tracheophyta</taxon>
        <taxon>Spermatophyta</taxon>
        <taxon>Magnoliopsida</taxon>
        <taxon>eudicotyledons</taxon>
        <taxon>Gunneridae</taxon>
        <taxon>Pentapetalae</taxon>
        <taxon>rosids</taxon>
        <taxon>fabids</taxon>
        <taxon>Fabales</taxon>
        <taxon>Fabaceae</taxon>
        <taxon>Papilionoideae</taxon>
        <taxon>50 kb inversion clade</taxon>
        <taxon>dalbergioids sensu lato</taxon>
        <taxon>Dalbergieae</taxon>
        <taxon>Pterocarpus clade</taxon>
        <taxon>Stylosanthes</taxon>
    </lineage>
</organism>